<evidence type="ECO:0000256" key="5">
    <source>
        <dbReference type="ARBA" id="ARBA00022989"/>
    </source>
</evidence>
<keyword evidence="4 7" id="KW-0812">Transmembrane</keyword>
<evidence type="ECO:0000256" key="8">
    <source>
        <dbReference type="SAM" id="MobiDB-lite"/>
    </source>
</evidence>
<keyword evidence="7" id="KW-1003">Cell membrane</keyword>
<keyword evidence="7" id="KW-0520">NAD</keyword>
<dbReference type="PANTHER" id="PTHR11434">
    <property type="entry name" value="NADH-UBIQUINONE OXIDOREDUCTASE SUBUNIT ND4L"/>
    <property type="match status" value="1"/>
</dbReference>
<dbReference type="HAMAP" id="MF_01456">
    <property type="entry name" value="NDH1_NuoK"/>
    <property type="match status" value="1"/>
</dbReference>
<dbReference type="Proteomes" id="UP001500307">
    <property type="component" value="Unassembled WGS sequence"/>
</dbReference>
<comment type="similarity">
    <text evidence="2 7">Belongs to the complex I subunit 4L family.</text>
</comment>
<sequence>MRPVVPYVTAAVLFGLGVYGVLRRRNAVLVLMAVELMLNAVNLILVTADTTVRAQLPHAGQVFALFVIVLAAAEIGVGLAIVLQLYRLRASVAVDEVPLTEAPAEAGSPLVGPSASSTPVGAAAGPAGALVDGGHRPGFSDGSEVR</sequence>
<evidence type="ECO:0000256" key="1">
    <source>
        <dbReference type="ARBA" id="ARBA00004141"/>
    </source>
</evidence>
<comment type="function">
    <text evidence="7">NDH-1 shuttles electrons from NADH, via FMN and iron-sulfur (Fe-S) centers, to quinones in the respiratory chain. The immediate electron acceptor for the enzyme in this species is believed to be a menaquinone. Couples the redox reaction to proton translocation (for every two electrons transferred, four hydrogen ions are translocated across the cytoplasmic membrane), and thus conserves the redox energy in a proton gradient.</text>
</comment>
<dbReference type="RefSeq" id="WP_346120230.1">
    <property type="nucleotide sequence ID" value="NZ_BAABGU010000016.1"/>
</dbReference>
<keyword evidence="5 7" id="KW-1133">Transmembrane helix</keyword>
<accession>A0ABP8SMK6</accession>
<comment type="subunit">
    <text evidence="7">NDH-1 is composed of 14 different subunits. Subunits NuoA, H, J, K, L, M, N constitute the membrane sector of the complex.</text>
</comment>
<feature type="region of interest" description="Disordered" evidence="8">
    <location>
        <begin position="104"/>
        <end position="146"/>
    </location>
</feature>
<feature type="compositionally biased region" description="Low complexity" evidence="8">
    <location>
        <begin position="112"/>
        <end position="132"/>
    </location>
</feature>
<evidence type="ECO:0000256" key="7">
    <source>
        <dbReference type="HAMAP-Rule" id="MF_01456"/>
    </source>
</evidence>
<dbReference type="InterPro" id="IPR001133">
    <property type="entry name" value="NADH_UbQ_OxRdtase_chain4L/K"/>
</dbReference>
<keyword evidence="6 7" id="KW-0472">Membrane</keyword>
<gene>
    <name evidence="7" type="primary">nuoK</name>
    <name evidence="9" type="ORF">GCM10023176_31360</name>
</gene>
<evidence type="ECO:0000313" key="9">
    <source>
        <dbReference type="EMBL" id="GAA4571195.1"/>
    </source>
</evidence>
<keyword evidence="3 7" id="KW-0813">Transport</keyword>
<keyword evidence="7" id="KW-1278">Translocase</keyword>
<name>A0ABP8SMK6_9ACTN</name>
<feature type="transmembrane region" description="Helical" evidence="7">
    <location>
        <begin position="60"/>
        <end position="83"/>
    </location>
</feature>
<keyword evidence="7" id="KW-0874">Quinone</keyword>
<dbReference type="NCBIfam" id="NF004320">
    <property type="entry name" value="PRK05715.1-2"/>
    <property type="match status" value="1"/>
</dbReference>
<proteinExistence type="inferred from homology"/>
<dbReference type="PANTHER" id="PTHR11434:SF16">
    <property type="entry name" value="NADH-UBIQUINONE OXIDOREDUCTASE CHAIN 4L"/>
    <property type="match status" value="1"/>
</dbReference>
<protein>
    <recommendedName>
        <fullName evidence="7">NADH-quinone oxidoreductase subunit K</fullName>
        <ecNumber evidence="7">7.1.1.-</ecNumber>
    </recommendedName>
    <alternativeName>
        <fullName evidence="7">NADH dehydrogenase I subunit K</fullName>
    </alternativeName>
    <alternativeName>
        <fullName evidence="7">NDH-1 subunit K</fullName>
    </alternativeName>
</protein>
<comment type="subcellular location">
    <subcellularLocation>
        <location evidence="7">Cell membrane</location>
        <topology evidence="7">Multi-pass membrane protein</topology>
    </subcellularLocation>
    <subcellularLocation>
        <location evidence="1">Membrane</location>
        <topology evidence="1">Multi-pass membrane protein</topology>
    </subcellularLocation>
</comment>
<feature type="transmembrane region" description="Helical" evidence="7">
    <location>
        <begin position="29"/>
        <end position="48"/>
    </location>
</feature>
<feature type="transmembrane region" description="Helical" evidence="7">
    <location>
        <begin position="6"/>
        <end position="22"/>
    </location>
</feature>
<dbReference type="EC" id="7.1.1.-" evidence="7"/>
<reference evidence="10" key="1">
    <citation type="journal article" date="2019" name="Int. J. Syst. Evol. Microbiol.">
        <title>The Global Catalogue of Microorganisms (GCM) 10K type strain sequencing project: providing services to taxonomists for standard genome sequencing and annotation.</title>
        <authorList>
            <consortium name="The Broad Institute Genomics Platform"/>
            <consortium name="The Broad Institute Genome Sequencing Center for Infectious Disease"/>
            <person name="Wu L."/>
            <person name="Ma J."/>
        </authorList>
    </citation>
    <scope>NUCLEOTIDE SEQUENCE [LARGE SCALE GENOMIC DNA]</scope>
    <source>
        <strain evidence="10">JCM 3175</strain>
    </source>
</reference>
<organism evidence="9 10">
    <name type="scientific">Micromonospora coerulea</name>
    <dbReference type="NCBI Taxonomy" id="47856"/>
    <lineage>
        <taxon>Bacteria</taxon>
        <taxon>Bacillati</taxon>
        <taxon>Actinomycetota</taxon>
        <taxon>Actinomycetes</taxon>
        <taxon>Micromonosporales</taxon>
        <taxon>Micromonosporaceae</taxon>
        <taxon>Micromonospora</taxon>
    </lineage>
</organism>
<dbReference type="InterPro" id="IPR039428">
    <property type="entry name" value="NUOK/Mnh_C1-like"/>
</dbReference>
<evidence type="ECO:0000256" key="2">
    <source>
        <dbReference type="ARBA" id="ARBA00010519"/>
    </source>
</evidence>
<dbReference type="EMBL" id="BAABGU010000016">
    <property type="protein sequence ID" value="GAA4571195.1"/>
    <property type="molecule type" value="Genomic_DNA"/>
</dbReference>
<evidence type="ECO:0000256" key="3">
    <source>
        <dbReference type="ARBA" id="ARBA00022448"/>
    </source>
</evidence>
<comment type="catalytic activity">
    <reaction evidence="7">
        <text>a quinone + NADH + 5 H(+)(in) = a quinol + NAD(+) + 4 H(+)(out)</text>
        <dbReference type="Rhea" id="RHEA:57888"/>
        <dbReference type="ChEBI" id="CHEBI:15378"/>
        <dbReference type="ChEBI" id="CHEBI:24646"/>
        <dbReference type="ChEBI" id="CHEBI:57540"/>
        <dbReference type="ChEBI" id="CHEBI:57945"/>
        <dbReference type="ChEBI" id="CHEBI:132124"/>
    </reaction>
</comment>
<evidence type="ECO:0000256" key="6">
    <source>
        <dbReference type="ARBA" id="ARBA00023136"/>
    </source>
</evidence>
<evidence type="ECO:0000256" key="4">
    <source>
        <dbReference type="ARBA" id="ARBA00022692"/>
    </source>
</evidence>
<dbReference type="Pfam" id="PF00420">
    <property type="entry name" value="Oxidored_q2"/>
    <property type="match status" value="1"/>
</dbReference>
<comment type="caution">
    <text evidence="9">The sequence shown here is derived from an EMBL/GenBank/DDBJ whole genome shotgun (WGS) entry which is preliminary data.</text>
</comment>
<keyword evidence="10" id="KW-1185">Reference proteome</keyword>
<evidence type="ECO:0000313" key="10">
    <source>
        <dbReference type="Proteomes" id="UP001500307"/>
    </source>
</evidence>
<dbReference type="Gene3D" id="1.10.287.3510">
    <property type="match status" value="1"/>
</dbReference>